<evidence type="ECO:0000256" key="6">
    <source>
        <dbReference type="ARBA" id="ARBA00023136"/>
    </source>
</evidence>
<protein>
    <recommendedName>
        <fullName evidence="9">Wax synthase domain-containing protein</fullName>
    </recommendedName>
</protein>
<evidence type="ECO:0000256" key="8">
    <source>
        <dbReference type="SAM" id="Phobius"/>
    </source>
</evidence>
<dbReference type="PANTHER" id="PTHR31595:SF67">
    <property type="entry name" value="WAX SYNTHASE DOMAIN-CONTAINING PROTEIN"/>
    <property type="match status" value="1"/>
</dbReference>
<feature type="transmembrane region" description="Helical" evidence="8">
    <location>
        <begin position="269"/>
        <end position="287"/>
    </location>
</feature>
<organism evidence="10 11">
    <name type="scientific">Cordyceps militaris</name>
    <name type="common">Caterpillar fungus</name>
    <name type="synonym">Clavaria militaris</name>
    <dbReference type="NCBI Taxonomy" id="73501"/>
    <lineage>
        <taxon>Eukaryota</taxon>
        <taxon>Fungi</taxon>
        <taxon>Dikarya</taxon>
        <taxon>Ascomycota</taxon>
        <taxon>Pezizomycotina</taxon>
        <taxon>Sordariomycetes</taxon>
        <taxon>Hypocreomycetidae</taxon>
        <taxon>Hypocreales</taxon>
        <taxon>Cordycipitaceae</taxon>
        <taxon>Cordyceps</taxon>
    </lineage>
</organism>
<dbReference type="EMBL" id="CP023322">
    <property type="protein sequence ID" value="ATY59106.1"/>
    <property type="molecule type" value="Genomic_DNA"/>
</dbReference>
<feature type="transmembrane region" description="Helical" evidence="8">
    <location>
        <begin position="328"/>
        <end position="351"/>
    </location>
</feature>
<dbReference type="GO" id="GO:0006629">
    <property type="term" value="P:lipid metabolic process"/>
    <property type="evidence" value="ECO:0007669"/>
    <property type="project" value="InterPro"/>
</dbReference>
<feature type="transmembrane region" description="Helical" evidence="8">
    <location>
        <begin position="440"/>
        <end position="457"/>
    </location>
</feature>
<reference evidence="10 11" key="1">
    <citation type="journal article" date="2017" name="BMC Genomics">
        <title>Chromosome level assembly and secondary metabolite potential of the parasitic fungus Cordyceps militaris.</title>
        <authorList>
            <person name="Kramer G.J."/>
            <person name="Nodwell J.R."/>
        </authorList>
    </citation>
    <scope>NUCLEOTIDE SEQUENCE [LARGE SCALE GENOMIC DNA]</scope>
    <source>
        <strain evidence="10 11">ATCC 34164</strain>
    </source>
</reference>
<keyword evidence="3" id="KW-0808">Transferase</keyword>
<keyword evidence="5 8" id="KW-1133">Transmembrane helix</keyword>
<feature type="transmembrane region" description="Helical" evidence="8">
    <location>
        <begin position="413"/>
        <end position="434"/>
    </location>
</feature>
<dbReference type="InterPro" id="IPR044851">
    <property type="entry name" value="Wax_synthase"/>
</dbReference>
<gene>
    <name evidence="10" type="ORF">A9K55_003290</name>
</gene>
<feature type="region of interest" description="Disordered" evidence="7">
    <location>
        <begin position="159"/>
        <end position="179"/>
    </location>
</feature>
<dbReference type="AlphaFoldDB" id="A0A2H4S7M0"/>
<evidence type="ECO:0000313" key="10">
    <source>
        <dbReference type="EMBL" id="ATY59106.1"/>
    </source>
</evidence>
<name>A0A2H4S7M0_CORMI</name>
<dbReference type="VEuPathDB" id="FungiDB:CCM_05922"/>
<feature type="transmembrane region" description="Helical" evidence="8">
    <location>
        <begin position="91"/>
        <end position="113"/>
    </location>
</feature>
<evidence type="ECO:0000256" key="5">
    <source>
        <dbReference type="ARBA" id="ARBA00022989"/>
    </source>
</evidence>
<dbReference type="Proteomes" id="UP000323067">
    <property type="component" value="Chromosome iv"/>
</dbReference>
<dbReference type="OrthoDB" id="2796277at2759"/>
<dbReference type="InterPro" id="IPR032805">
    <property type="entry name" value="Wax_synthase_dom"/>
</dbReference>
<proteinExistence type="inferred from homology"/>
<dbReference type="VEuPathDB" id="FungiDB:A9K55_003290"/>
<evidence type="ECO:0000256" key="7">
    <source>
        <dbReference type="SAM" id="MobiDB-lite"/>
    </source>
</evidence>
<evidence type="ECO:0000313" key="11">
    <source>
        <dbReference type="Proteomes" id="UP000323067"/>
    </source>
</evidence>
<comment type="subcellular location">
    <subcellularLocation>
        <location evidence="1">Membrane</location>
        <topology evidence="1">Multi-pass membrane protein</topology>
    </subcellularLocation>
</comment>
<keyword evidence="6 8" id="KW-0472">Membrane</keyword>
<evidence type="ECO:0000256" key="4">
    <source>
        <dbReference type="ARBA" id="ARBA00022692"/>
    </source>
</evidence>
<evidence type="ECO:0000256" key="3">
    <source>
        <dbReference type="ARBA" id="ARBA00022679"/>
    </source>
</evidence>
<evidence type="ECO:0000256" key="1">
    <source>
        <dbReference type="ARBA" id="ARBA00004141"/>
    </source>
</evidence>
<feature type="transmembrane region" description="Helical" evidence="8">
    <location>
        <begin position="37"/>
        <end position="55"/>
    </location>
</feature>
<feature type="domain" description="Wax synthase" evidence="9">
    <location>
        <begin position="361"/>
        <end position="449"/>
    </location>
</feature>
<comment type="similarity">
    <text evidence="2">Belongs to the wax synthase family.</text>
</comment>
<keyword evidence="4 8" id="KW-0812">Transmembrane</keyword>
<evidence type="ECO:0000256" key="2">
    <source>
        <dbReference type="ARBA" id="ARBA00007282"/>
    </source>
</evidence>
<dbReference type="GO" id="GO:0008374">
    <property type="term" value="F:O-acyltransferase activity"/>
    <property type="evidence" value="ECO:0007669"/>
    <property type="project" value="InterPro"/>
</dbReference>
<evidence type="ECO:0000259" key="9">
    <source>
        <dbReference type="Pfam" id="PF13813"/>
    </source>
</evidence>
<sequence>MVESMAASQVPLAPLALSSYRQIFFEQVEQGQRRQIVLPQAFFIPFILPIIWLAIPHNGGSWLYRARWFIFVLTLLVNYEQAARASSNNVGWAVVSGLMSTYGTMLCFQHMILTNPQRDAARIIKVSFRKYPDRAFAPLGELQPPPQPSAKPEYTACPGTAATNPHLKPQSESTASHIVDTPDFDTTSSYIWQRFPSEAPILARLGWAADLVLSFRGAGWSSSISVIPKPYTSTAIQDGQPVCVASIPSVTRAGFEYIHSPVSFLRHRLKVLVGACLVLDFLGTFMMKDPYFIFGREKSVEYALPWYLAGLSPWRLEAYRQLFSITGAFWAVAAAYSVADMAHYCVVIYWCPYRNIPWLYTSAFGSFGEVFDRGLAGLWGSWWHQTFRQQFLGPSAFLLKKGLIRKGTMSGNLVGLLSTFAMSGLLHGMGSLSAVPSTKLWSQPVFFLLQGVGIILQQQLASILQRTFPVIHITMRRAGNALFTLLWLYATAALFNDDMAAMGLWLLEPVPFSVFRALGFGFPGDAVWRWDSSYVFRWHSGRHWWQSGIAI</sequence>
<dbReference type="GO" id="GO:0016020">
    <property type="term" value="C:membrane"/>
    <property type="evidence" value="ECO:0007669"/>
    <property type="project" value="UniProtKB-SubCell"/>
</dbReference>
<accession>A0A2H4S7M0</accession>
<dbReference type="PANTHER" id="PTHR31595">
    <property type="entry name" value="LONG-CHAIN-ALCOHOL O-FATTY-ACYLTRANSFERASE 3-RELATED"/>
    <property type="match status" value="1"/>
</dbReference>
<dbReference type="Pfam" id="PF13813">
    <property type="entry name" value="MBOAT_2"/>
    <property type="match status" value="1"/>
</dbReference>